<evidence type="ECO:0000256" key="5">
    <source>
        <dbReference type="ARBA" id="ARBA00022525"/>
    </source>
</evidence>
<feature type="chain" id="PRO_5046538321" description="CFEM domain-containing protein" evidence="17">
    <location>
        <begin position="18"/>
        <end position="320"/>
    </location>
</feature>
<feature type="disulfide bond" evidence="15">
    <location>
        <begin position="45"/>
        <end position="52"/>
    </location>
</feature>
<evidence type="ECO:0000256" key="9">
    <source>
        <dbReference type="ARBA" id="ARBA00022729"/>
    </source>
</evidence>
<sequence length="320" mass="31558">MKSALLTVFGLVAAATAQSSGDLPQCGQTCASNMVSAAKSQELGCDAGDVSCLCTNSDFIYGLRDCSAAICNDEQAAAVVAYGLAICRQAGVQITTGSAGSVSASATGTGAVRTVLSTLTESDSTITSALSTISGTATGANEDDLSVSTYTSVFTNSEGEEVTSTVKEILGGAGLTTYTSDGSTIIEPVETGTSAAETESESETAEVTTFTTDGTAVVRTLVTETASTDSADAAEVTTLTSDGTEIIRTLTTVTTGSESESGSVTETVSDASTVTEGSDATGTDAESTATTTGDADNAAAQMTGAPAAVIAAAGLAMLLL</sequence>
<gene>
    <name evidence="19" type="ORF">NW768_003698</name>
</gene>
<keyword evidence="6 15" id="KW-0349">Heme</keyword>
<dbReference type="PANTHER" id="PTHR37928:SF1">
    <property type="entry name" value="CFEM DOMAIN PROTEIN (AFU_ORTHOLOGUE AFUA_6G14090)"/>
    <property type="match status" value="1"/>
</dbReference>
<keyword evidence="20" id="KW-1185">Reference proteome</keyword>
<feature type="compositionally biased region" description="Low complexity" evidence="16">
    <location>
        <begin position="278"/>
        <end position="291"/>
    </location>
</feature>
<evidence type="ECO:0000256" key="7">
    <source>
        <dbReference type="ARBA" id="ARBA00022622"/>
    </source>
</evidence>
<keyword evidence="13" id="KW-0325">Glycoprotein</keyword>
<comment type="caution">
    <text evidence="15">Lacks conserved residue(s) required for the propagation of feature annotation.</text>
</comment>
<protein>
    <recommendedName>
        <fullName evidence="18">CFEM domain-containing protein</fullName>
    </recommendedName>
</protein>
<evidence type="ECO:0000256" key="4">
    <source>
        <dbReference type="ARBA" id="ARBA00022475"/>
    </source>
</evidence>
<dbReference type="PANTHER" id="PTHR37928">
    <property type="entry name" value="CFEM DOMAIN PROTEIN (AFU_ORTHOLOGUE AFUA_6G14090)"/>
    <property type="match status" value="1"/>
</dbReference>
<dbReference type="EMBL" id="JAOQBH010000005">
    <property type="protein sequence ID" value="KAJ4136090.1"/>
    <property type="molecule type" value="Genomic_DNA"/>
</dbReference>
<dbReference type="Proteomes" id="UP001152024">
    <property type="component" value="Unassembled WGS sequence"/>
</dbReference>
<feature type="disulfide bond" evidence="15">
    <location>
        <begin position="54"/>
        <end position="87"/>
    </location>
</feature>
<evidence type="ECO:0000256" key="12">
    <source>
        <dbReference type="ARBA" id="ARBA00023157"/>
    </source>
</evidence>
<accession>A0ABQ8RIB2</accession>
<name>A0ABQ8RIB2_FUSEQ</name>
<keyword evidence="4" id="KW-1003">Cell membrane</keyword>
<evidence type="ECO:0000256" key="17">
    <source>
        <dbReference type="SAM" id="SignalP"/>
    </source>
</evidence>
<evidence type="ECO:0000256" key="16">
    <source>
        <dbReference type="SAM" id="MobiDB-lite"/>
    </source>
</evidence>
<evidence type="ECO:0000256" key="6">
    <source>
        <dbReference type="ARBA" id="ARBA00022617"/>
    </source>
</evidence>
<dbReference type="Pfam" id="PF05730">
    <property type="entry name" value="CFEM"/>
    <property type="match status" value="1"/>
</dbReference>
<dbReference type="SMART" id="SM00747">
    <property type="entry name" value="CFEM"/>
    <property type="match status" value="1"/>
</dbReference>
<comment type="subcellular location">
    <subcellularLocation>
        <location evidence="1">Cell membrane</location>
        <topology evidence="1">Lipid-anchor</topology>
        <topology evidence="1">GPI-anchor</topology>
    </subcellularLocation>
    <subcellularLocation>
        <location evidence="2">Secreted</location>
    </subcellularLocation>
</comment>
<keyword evidence="8 15" id="KW-0479">Metal-binding</keyword>
<evidence type="ECO:0000313" key="20">
    <source>
        <dbReference type="Proteomes" id="UP001152024"/>
    </source>
</evidence>
<reference evidence="19" key="1">
    <citation type="submission" date="2022-09" db="EMBL/GenBank/DDBJ databases">
        <title>Fusarium specimens isolated from Avocado Roots.</title>
        <authorList>
            <person name="Stajich J."/>
            <person name="Roper C."/>
            <person name="Heimlech-Rivalta G."/>
        </authorList>
    </citation>
    <scope>NUCLEOTIDE SEQUENCE</scope>
    <source>
        <strain evidence="19">CF00095</strain>
    </source>
</reference>
<comment type="similarity">
    <text evidence="3">Belongs to the RBT5 family.</text>
</comment>
<evidence type="ECO:0000256" key="11">
    <source>
        <dbReference type="ARBA" id="ARBA00023136"/>
    </source>
</evidence>
<evidence type="ECO:0000256" key="15">
    <source>
        <dbReference type="PROSITE-ProRule" id="PRU01356"/>
    </source>
</evidence>
<feature type="region of interest" description="Disordered" evidence="16">
    <location>
        <begin position="254"/>
        <end position="291"/>
    </location>
</feature>
<evidence type="ECO:0000256" key="14">
    <source>
        <dbReference type="ARBA" id="ARBA00023288"/>
    </source>
</evidence>
<comment type="caution">
    <text evidence="19">The sequence shown here is derived from an EMBL/GenBank/DDBJ whole genome shotgun (WGS) entry which is preliminary data.</text>
</comment>
<evidence type="ECO:0000256" key="13">
    <source>
        <dbReference type="ARBA" id="ARBA00023180"/>
    </source>
</evidence>
<keyword evidence="5" id="KW-0964">Secreted</keyword>
<keyword evidence="11" id="KW-0472">Membrane</keyword>
<evidence type="ECO:0000259" key="18">
    <source>
        <dbReference type="PROSITE" id="PS52012"/>
    </source>
</evidence>
<evidence type="ECO:0000256" key="2">
    <source>
        <dbReference type="ARBA" id="ARBA00004613"/>
    </source>
</evidence>
<proteinExistence type="inferred from homology"/>
<feature type="binding site" description="axial binding residue" evidence="15">
    <location>
        <position position="49"/>
    </location>
    <ligand>
        <name>heme</name>
        <dbReference type="ChEBI" id="CHEBI:30413"/>
    </ligand>
    <ligandPart>
        <name>Fe</name>
        <dbReference type="ChEBI" id="CHEBI:18248"/>
    </ligandPart>
</feature>
<keyword evidence="9 17" id="KW-0732">Signal</keyword>
<dbReference type="InterPro" id="IPR051735">
    <property type="entry name" value="CFEM_domain"/>
</dbReference>
<keyword evidence="12 15" id="KW-1015">Disulfide bond</keyword>
<organism evidence="19 20">
    <name type="scientific">Fusarium equiseti</name>
    <name type="common">Fusarium scirpi</name>
    <dbReference type="NCBI Taxonomy" id="61235"/>
    <lineage>
        <taxon>Eukaryota</taxon>
        <taxon>Fungi</taxon>
        <taxon>Dikarya</taxon>
        <taxon>Ascomycota</taxon>
        <taxon>Pezizomycotina</taxon>
        <taxon>Sordariomycetes</taxon>
        <taxon>Hypocreomycetidae</taxon>
        <taxon>Hypocreales</taxon>
        <taxon>Nectriaceae</taxon>
        <taxon>Fusarium</taxon>
        <taxon>Fusarium incarnatum-equiseti species complex</taxon>
    </lineage>
</organism>
<evidence type="ECO:0000256" key="8">
    <source>
        <dbReference type="ARBA" id="ARBA00022723"/>
    </source>
</evidence>
<dbReference type="PROSITE" id="PS52012">
    <property type="entry name" value="CFEM"/>
    <property type="match status" value="1"/>
</dbReference>
<evidence type="ECO:0000256" key="10">
    <source>
        <dbReference type="ARBA" id="ARBA00023004"/>
    </source>
</evidence>
<keyword evidence="7" id="KW-0336">GPI-anchor</keyword>
<evidence type="ECO:0000256" key="1">
    <source>
        <dbReference type="ARBA" id="ARBA00004609"/>
    </source>
</evidence>
<keyword evidence="14" id="KW-0449">Lipoprotein</keyword>
<dbReference type="InterPro" id="IPR008427">
    <property type="entry name" value="Extracellular_membr_CFEM_dom"/>
</dbReference>
<feature type="signal peptide" evidence="17">
    <location>
        <begin position="1"/>
        <end position="17"/>
    </location>
</feature>
<evidence type="ECO:0000256" key="3">
    <source>
        <dbReference type="ARBA" id="ARBA00010031"/>
    </source>
</evidence>
<feature type="domain" description="CFEM" evidence="18">
    <location>
        <begin position="1"/>
        <end position="114"/>
    </location>
</feature>
<feature type="compositionally biased region" description="Low complexity" evidence="16">
    <location>
        <begin position="254"/>
        <end position="269"/>
    </location>
</feature>
<evidence type="ECO:0000313" key="19">
    <source>
        <dbReference type="EMBL" id="KAJ4136090.1"/>
    </source>
</evidence>
<keyword evidence="10 15" id="KW-0408">Iron</keyword>